<dbReference type="InterPro" id="IPR011990">
    <property type="entry name" value="TPR-like_helical_dom_sf"/>
</dbReference>
<evidence type="ECO:0000259" key="1">
    <source>
        <dbReference type="Pfam" id="PF00884"/>
    </source>
</evidence>
<dbReference type="GO" id="GO:0016787">
    <property type="term" value="F:hydrolase activity"/>
    <property type="evidence" value="ECO:0007669"/>
    <property type="project" value="UniProtKB-KW"/>
</dbReference>
<proteinExistence type="predicted"/>
<reference evidence="2" key="1">
    <citation type="submission" date="2021-05" db="EMBL/GenBank/DDBJ databases">
        <title>Energy efficiency and biological interactions define the core microbiome of deep oligotrophic groundwater.</title>
        <authorList>
            <person name="Mehrshad M."/>
            <person name="Lopez-Fernandez M."/>
            <person name="Bell E."/>
            <person name="Bernier-Latmani R."/>
            <person name="Bertilsson S."/>
            <person name="Dopson M."/>
        </authorList>
    </citation>
    <scope>NUCLEOTIDE SEQUENCE</scope>
    <source>
        <strain evidence="2">Modern_marine.mb.64</strain>
    </source>
</reference>
<dbReference type="InterPro" id="IPR019734">
    <property type="entry name" value="TPR_rpt"/>
</dbReference>
<dbReference type="SUPFAM" id="SSF53649">
    <property type="entry name" value="Alkaline phosphatase-like"/>
    <property type="match status" value="1"/>
</dbReference>
<keyword evidence="2" id="KW-0378">Hydrolase</keyword>
<evidence type="ECO:0000313" key="3">
    <source>
        <dbReference type="Proteomes" id="UP000777784"/>
    </source>
</evidence>
<name>A0A948RWR9_UNCEI</name>
<dbReference type="Pfam" id="PF13432">
    <property type="entry name" value="TPR_16"/>
    <property type="match status" value="3"/>
</dbReference>
<dbReference type="CDD" id="cd16148">
    <property type="entry name" value="sulfatase_like"/>
    <property type="match status" value="1"/>
</dbReference>
<dbReference type="Pfam" id="PF00884">
    <property type="entry name" value="Sulfatase"/>
    <property type="match status" value="1"/>
</dbReference>
<feature type="domain" description="Sulfatase N-terminal" evidence="1">
    <location>
        <begin position="36"/>
        <end position="297"/>
    </location>
</feature>
<dbReference type="AlphaFoldDB" id="A0A948RWR9"/>
<dbReference type="SMART" id="SM00028">
    <property type="entry name" value="TPR"/>
    <property type="match status" value="6"/>
</dbReference>
<sequence length="770" mass="86436">MTGDRPGHRTRALGLFLACAVLLSIQCTAARKPGGIILITLDTTRADHLACYGSTTASTPILDQFASEAVLFENAVTTVPMTLPAHSSVMTGLNPPRHGVHNNGSFRLKPQFTTLAEILGKNEYTTAAFISAFVLHNQFGLNQGFDLYDDRMGLERPAVETTAHAISWIEGTAQQPFFLWVHYFDPHTPHHPPEPFASKTLGTAYDAEISSMDASIGDLFEALRRRNLYEGSHIIIVGDHGEGLKDHVETEHGFFLYEECLHIPMMWKVPGSGMHRRENQLVGVVDIMPTLLDYLNIPDPETLDGASLKGLISKGESFERKGLYAETLFPFYNYNWSPLYAWRTPDWKYIEAPDPELYDLNADPGEKCNLVAEQPEMVKRLARQLYIHRMETGADLSVPNEESIDPEVEEQLKSLGYIWAGGSNQASFGDSLPDPKEMITYHEHFEKARKDEEEKRYSEAIEEFGIVLKAFPDSPIATLGMGLSLVQANRPKEALVWLRKHLEIRPGNATANEGIADALVQLERYEEALIAYDEAAADQSVATKVIRKKAFALVKMGRFEAAAEQFERLAQEPSPQELDQWSRWAARARNLATYGIRQGAPLEQEFMSQIRSAARFELYDDARRLLAKARGRYPESLLALLRGDVEQMAGRWDSAKEAYEEAEGRGDLSQILFINHAAVCLRMEDPEAAREVLERGTRLAPDPKGQVHFQLACVLTRLGRYPEAIHALNAAIDNGYSNFDRLQQHADLTPLRERSDFQDILSRKNAVRGR</sequence>
<dbReference type="NCBIfam" id="NF047558">
    <property type="entry name" value="TPR_END_plus"/>
    <property type="match status" value="1"/>
</dbReference>
<dbReference type="PANTHER" id="PTHR43751">
    <property type="entry name" value="SULFATASE"/>
    <property type="match status" value="1"/>
</dbReference>
<evidence type="ECO:0000313" key="2">
    <source>
        <dbReference type="EMBL" id="MBU2690973.1"/>
    </source>
</evidence>
<protein>
    <submittedName>
        <fullName evidence="2">Sulfatase-like hydrolase/transferase</fullName>
    </submittedName>
</protein>
<dbReference type="Gene3D" id="1.25.40.10">
    <property type="entry name" value="Tetratricopeptide repeat domain"/>
    <property type="match status" value="2"/>
</dbReference>
<accession>A0A948RWR9</accession>
<dbReference type="SUPFAM" id="SSF48452">
    <property type="entry name" value="TPR-like"/>
    <property type="match status" value="2"/>
</dbReference>
<gene>
    <name evidence="2" type="ORF">KJ970_08590</name>
</gene>
<dbReference type="InterPro" id="IPR052701">
    <property type="entry name" value="GAG_Ulvan_Degrading_Sulfatases"/>
</dbReference>
<dbReference type="Proteomes" id="UP000777784">
    <property type="component" value="Unassembled WGS sequence"/>
</dbReference>
<dbReference type="PANTHER" id="PTHR43751:SF3">
    <property type="entry name" value="SULFATASE N-TERMINAL DOMAIN-CONTAINING PROTEIN"/>
    <property type="match status" value="1"/>
</dbReference>
<dbReference type="InterPro" id="IPR017850">
    <property type="entry name" value="Alkaline_phosphatase_core_sf"/>
</dbReference>
<dbReference type="EMBL" id="JAHJDP010000042">
    <property type="protein sequence ID" value="MBU2690973.1"/>
    <property type="molecule type" value="Genomic_DNA"/>
</dbReference>
<comment type="caution">
    <text evidence="2">The sequence shown here is derived from an EMBL/GenBank/DDBJ whole genome shotgun (WGS) entry which is preliminary data.</text>
</comment>
<dbReference type="InterPro" id="IPR000917">
    <property type="entry name" value="Sulfatase_N"/>
</dbReference>
<organism evidence="2 3">
    <name type="scientific">Eiseniibacteriota bacterium</name>
    <dbReference type="NCBI Taxonomy" id="2212470"/>
    <lineage>
        <taxon>Bacteria</taxon>
        <taxon>Candidatus Eiseniibacteriota</taxon>
    </lineage>
</organism>
<dbReference type="Gene3D" id="3.40.720.10">
    <property type="entry name" value="Alkaline Phosphatase, subunit A"/>
    <property type="match status" value="2"/>
</dbReference>